<dbReference type="PANTHER" id="PTHR46796:SF6">
    <property type="entry name" value="ARAC SUBFAMILY"/>
    <property type="match status" value="1"/>
</dbReference>
<dbReference type="PROSITE" id="PS00041">
    <property type="entry name" value="HTH_ARAC_FAMILY_1"/>
    <property type="match status" value="1"/>
</dbReference>
<accession>A0ABS3B1C9</accession>
<dbReference type="Proteomes" id="UP000695802">
    <property type="component" value="Unassembled WGS sequence"/>
</dbReference>
<keyword evidence="2" id="KW-0238">DNA-binding</keyword>
<reference evidence="5 6" key="1">
    <citation type="submission" date="2021-02" db="EMBL/GenBank/DDBJ databases">
        <title>Taxonomically Unique Crown Gall-Associated Xanthomonas Stains Have Deficiency in Virulence Repertories.</title>
        <authorList>
            <person name="Mafakheri H."/>
            <person name="Taghavi S.M."/>
            <person name="Dimkic I."/>
            <person name="Nemanja K."/>
            <person name="Osdaghi E."/>
        </authorList>
    </citation>
    <scope>NUCLEOTIDE SEQUENCE [LARGE SCALE GENOMIC DNA]</scope>
    <source>
        <strain evidence="5 6">FX4</strain>
    </source>
</reference>
<protein>
    <submittedName>
        <fullName evidence="5">Helix-turn-helix transcriptional regulator</fullName>
    </submittedName>
</protein>
<evidence type="ECO:0000259" key="4">
    <source>
        <dbReference type="PROSITE" id="PS01124"/>
    </source>
</evidence>
<comment type="caution">
    <text evidence="5">The sequence shown here is derived from an EMBL/GenBank/DDBJ whole genome shotgun (WGS) entry which is preliminary data.</text>
</comment>
<dbReference type="SMART" id="SM00342">
    <property type="entry name" value="HTH_ARAC"/>
    <property type="match status" value="1"/>
</dbReference>
<dbReference type="InterPro" id="IPR018060">
    <property type="entry name" value="HTH_AraC"/>
</dbReference>
<dbReference type="Gene3D" id="1.10.10.60">
    <property type="entry name" value="Homeodomain-like"/>
    <property type="match status" value="1"/>
</dbReference>
<evidence type="ECO:0000256" key="1">
    <source>
        <dbReference type="ARBA" id="ARBA00023015"/>
    </source>
</evidence>
<dbReference type="PROSITE" id="PS01124">
    <property type="entry name" value="HTH_ARAC_FAMILY_2"/>
    <property type="match status" value="1"/>
</dbReference>
<dbReference type="InterPro" id="IPR050204">
    <property type="entry name" value="AraC_XylS_family_regulators"/>
</dbReference>
<dbReference type="Pfam" id="PF12833">
    <property type="entry name" value="HTH_18"/>
    <property type="match status" value="1"/>
</dbReference>
<evidence type="ECO:0000313" key="5">
    <source>
        <dbReference type="EMBL" id="MBN6102383.1"/>
    </source>
</evidence>
<gene>
    <name evidence="5" type="ORF">JR064_09415</name>
</gene>
<dbReference type="EMBL" id="JAFIWB010000007">
    <property type="protein sequence ID" value="MBN6102383.1"/>
    <property type="molecule type" value="Genomic_DNA"/>
</dbReference>
<dbReference type="InterPro" id="IPR009057">
    <property type="entry name" value="Homeodomain-like_sf"/>
</dbReference>
<evidence type="ECO:0000256" key="2">
    <source>
        <dbReference type="ARBA" id="ARBA00023125"/>
    </source>
</evidence>
<dbReference type="PANTHER" id="PTHR46796">
    <property type="entry name" value="HTH-TYPE TRANSCRIPTIONAL ACTIVATOR RHAS-RELATED"/>
    <property type="match status" value="1"/>
</dbReference>
<keyword evidence="6" id="KW-1185">Reference proteome</keyword>
<evidence type="ECO:0000313" key="6">
    <source>
        <dbReference type="Proteomes" id="UP000695802"/>
    </source>
</evidence>
<name>A0ABS3B1C9_9XANT</name>
<proteinExistence type="predicted"/>
<dbReference type="InterPro" id="IPR018062">
    <property type="entry name" value="HTH_AraC-typ_CS"/>
</dbReference>
<keyword evidence="3" id="KW-0804">Transcription</keyword>
<sequence>MTTIRRITVPARMPTRAHLADAGEPLLIDLLAYIEENIGEPELGGEMLLAAFPLSRATLYRLFQARGGVASYIREQRLRTAHRYLQLHPQCSLTWLLYEMGFASERQFQRAFQARFGMSPAQWRKACRAAPCQPREERRGPYIPMWRIIRELCRTSMVDDAPVYAPAEPATAQ</sequence>
<feature type="domain" description="HTH araC/xylS-type" evidence="4">
    <location>
        <begin position="28"/>
        <end position="126"/>
    </location>
</feature>
<keyword evidence="1" id="KW-0805">Transcription regulation</keyword>
<organism evidence="5 6">
    <name type="scientific">Xanthomonas bonasiae</name>
    <dbReference type="NCBI Taxonomy" id="2810351"/>
    <lineage>
        <taxon>Bacteria</taxon>
        <taxon>Pseudomonadati</taxon>
        <taxon>Pseudomonadota</taxon>
        <taxon>Gammaproteobacteria</taxon>
        <taxon>Lysobacterales</taxon>
        <taxon>Lysobacteraceae</taxon>
        <taxon>Xanthomonas</taxon>
    </lineage>
</organism>
<evidence type="ECO:0000256" key="3">
    <source>
        <dbReference type="ARBA" id="ARBA00023163"/>
    </source>
</evidence>
<dbReference type="SUPFAM" id="SSF46689">
    <property type="entry name" value="Homeodomain-like"/>
    <property type="match status" value="1"/>
</dbReference>